<proteinExistence type="predicted"/>
<sequence>MYCFVCKLLSTTNSKTKFRTSYKDWKNLTRSPREHESSPYHIEAMFTLKKRSGILGRIDTQLAKQLNSQQNYWREVQKRSLATVKLLSSLAIAFRGHRENVSKRKRNFLSCIQYLSEFDNFFKESQEEEF</sequence>
<evidence type="ECO:0000313" key="2">
    <source>
        <dbReference type="Proteomes" id="UP000807504"/>
    </source>
</evidence>
<dbReference type="PANTHER" id="PTHR45749">
    <property type="match status" value="1"/>
</dbReference>
<evidence type="ECO:0000313" key="1">
    <source>
        <dbReference type="EMBL" id="KAF8785509.1"/>
    </source>
</evidence>
<dbReference type="PANTHER" id="PTHR45749:SF21">
    <property type="entry name" value="DUF4371 DOMAIN-CONTAINING PROTEIN"/>
    <property type="match status" value="1"/>
</dbReference>
<gene>
    <name evidence="1" type="ORF">HNY73_011033</name>
</gene>
<accession>A0A8T0F7U5</accession>
<comment type="caution">
    <text evidence="1">The sequence shown here is derived from an EMBL/GenBank/DDBJ whole genome shotgun (WGS) entry which is preliminary data.</text>
</comment>
<dbReference type="AlphaFoldDB" id="A0A8T0F7U5"/>
<reference evidence="1" key="1">
    <citation type="journal article" date="2020" name="bioRxiv">
        <title>Chromosome-level reference genome of the European wasp spider Argiope bruennichi: a resource for studies on range expansion and evolutionary adaptation.</title>
        <authorList>
            <person name="Sheffer M.M."/>
            <person name="Hoppe A."/>
            <person name="Krehenwinkel H."/>
            <person name="Uhl G."/>
            <person name="Kuss A.W."/>
            <person name="Jensen L."/>
            <person name="Jensen C."/>
            <person name="Gillespie R.G."/>
            <person name="Hoff K.J."/>
            <person name="Prost S."/>
        </authorList>
    </citation>
    <scope>NUCLEOTIDE SEQUENCE</scope>
</reference>
<keyword evidence="2" id="KW-1185">Reference proteome</keyword>
<reference evidence="1" key="2">
    <citation type="submission" date="2020-06" db="EMBL/GenBank/DDBJ databases">
        <authorList>
            <person name="Sheffer M."/>
        </authorList>
    </citation>
    <scope>NUCLEOTIDE SEQUENCE</scope>
</reference>
<dbReference type="EMBL" id="JABXBU010000030">
    <property type="protein sequence ID" value="KAF8785509.1"/>
    <property type="molecule type" value="Genomic_DNA"/>
</dbReference>
<protein>
    <submittedName>
        <fullName evidence="1">Uncharacterized protein</fullName>
    </submittedName>
</protein>
<name>A0A8T0F7U5_ARGBR</name>
<organism evidence="1 2">
    <name type="scientific">Argiope bruennichi</name>
    <name type="common">Wasp spider</name>
    <name type="synonym">Aranea bruennichi</name>
    <dbReference type="NCBI Taxonomy" id="94029"/>
    <lineage>
        <taxon>Eukaryota</taxon>
        <taxon>Metazoa</taxon>
        <taxon>Ecdysozoa</taxon>
        <taxon>Arthropoda</taxon>
        <taxon>Chelicerata</taxon>
        <taxon>Arachnida</taxon>
        <taxon>Araneae</taxon>
        <taxon>Araneomorphae</taxon>
        <taxon>Entelegynae</taxon>
        <taxon>Araneoidea</taxon>
        <taxon>Araneidae</taxon>
        <taxon>Argiope</taxon>
    </lineage>
</organism>
<dbReference type="Proteomes" id="UP000807504">
    <property type="component" value="Unassembled WGS sequence"/>
</dbReference>